<evidence type="ECO:0008006" key="4">
    <source>
        <dbReference type="Google" id="ProtNLM"/>
    </source>
</evidence>
<comment type="caution">
    <text evidence="2">The sequence shown here is derived from an EMBL/GenBank/DDBJ whole genome shotgun (WGS) entry which is preliminary data.</text>
</comment>
<gene>
    <name evidence="2" type="ORF">ZOSMA_1G03580</name>
</gene>
<dbReference type="AlphaFoldDB" id="A0A0K9PQ56"/>
<feature type="signal peptide" evidence="1">
    <location>
        <begin position="1"/>
        <end position="27"/>
    </location>
</feature>
<reference evidence="3" key="1">
    <citation type="journal article" date="2016" name="Nature">
        <title>The genome of the seagrass Zostera marina reveals angiosperm adaptation to the sea.</title>
        <authorList>
            <person name="Olsen J.L."/>
            <person name="Rouze P."/>
            <person name="Verhelst B."/>
            <person name="Lin Y.-C."/>
            <person name="Bayer T."/>
            <person name="Collen J."/>
            <person name="Dattolo E."/>
            <person name="De Paoli E."/>
            <person name="Dittami S."/>
            <person name="Maumus F."/>
            <person name="Michel G."/>
            <person name="Kersting A."/>
            <person name="Lauritano C."/>
            <person name="Lohaus R."/>
            <person name="Toepel M."/>
            <person name="Tonon T."/>
            <person name="Vanneste K."/>
            <person name="Amirebrahimi M."/>
            <person name="Brakel J."/>
            <person name="Bostroem C."/>
            <person name="Chovatia M."/>
            <person name="Grimwood J."/>
            <person name="Jenkins J.W."/>
            <person name="Jueterbock A."/>
            <person name="Mraz A."/>
            <person name="Stam W.T."/>
            <person name="Tice H."/>
            <person name="Bornberg-Bauer E."/>
            <person name="Green P.J."/>
            <person name="Pearson G.A."/>
            <person name="Procaccini G."/>
            <person name="Duarte C.M."/>
            <person name="Schmutz J."/>
            <person name="Reusch T.B.H."/>
            <person name="Van de Peer Y."/>
        </authorList>
    </citation>
    <scope>NUCLEOTIDE SEQUENCE [LARGE SCALE GENOMIC DNA]</scope>
    <source>
        <strain evidence="3">cv. Finnish</strain>
    </source>
</reference>
<proteinExistence type="predicted"/>
<sequence>MRYHRTKVLILALFCLFAVSTLLTTTANIVAKGEEQEETHVVVDTKKGLRKVLNEKTVESVGKAINDQDIPSFEDGRGGYRRGGYRRGGYRRGGYRRGGYHRGGHGGYRRGGYHRGGHGGYGHGGHGGYGHGGRRCRHC</sequence>
<keyword evidence="3" id="KW-1185">Reference proteome</keyword>
<feature type="chain" id="PRO_5005528124" description="Glycine-rich protein" evidence="1">
    <location>
        <begin position="28"/>
        <end position="139"/>
    </location>
</feature>
<evidence type="ECO:0000256" key="1">
    <source>
        <dbReference type="SAM" id="SignalP"/>
    </source>
</evidence>
<accession>A0A0K9PQ56</accession>
<evidence type="ECO:0000313" key="3">
    <source>
        <dbReference type="Proteomes" id="UP000036987"/>
    </source>
</evidence>
<name>A0A0K9PQ56_ZOSMR</name>
<evidence type="ECO:0000313" key="2">
    <source>
        <dbReference type="EMBL" id="KMZ70375.1"/>
    </source>
</evidence>
<protein>
    <recommendedName>
        <fullName evidence="4">Glycine-rich protein</fullName>
    </recommendedName>
</protein>
<keyword evidence="1" id="KW-0732">Signal</keyword>
<dbReference type="EMBL" id="LFYR01000729">
    <property type="protein sequence ID" value="KMZ70375.1"/>
    <property type="molecule type" value="Genomic_DNA"/>
</dbReference>
<dbReference type="Proteomes" id="UP000036987">
    <property type="component" value="Unassembled WGS sequence"/>
</dbReference>
<organism evidence="2 3">
    <name type="scientific">Zostera marina</name>
    <name type="common">Eelgrass</name>
    <dbReference type="NCBI Taxonomy" id="29655"/>
    <lineage>
        <taxon>Eukaryota</taxon>
        <taxon>Viridiplantae</taxon>
        <taxon>Streptophyta</taxon>
        <taxon>Embryophyta</taxon>
        <taxon>Tracheophyta</taxon>
        <taxon>Spermatophyta</taxon>
        <taxon>Magnoliopsida</taxon>
        <taxon>Liliopsida</taxon>
        <taxon>Zosteraceae</taxon>
        <taxon>Zostera</taxon>
    </lineage>
</organism>